<dbReference type="InterPro" id="IPR010344">
    <property type="entry name" value="YbjH"/>
</dbReference>
<feature type="chain" id="PRO_5042837756" evidence="1">
    <location>
        <begin position="22"/>
        <end position="234"/>
    </location>
</feature>
<accession>A0AAP9SU70</accession>
<reference evidence="2 3" key="1">
    <citation type="submission" date="2020-05" db="EMBL/GenBank/DDBJ databases">
        <title>FDA dAtabase for Regulatory Grade micrObial Sequences (FDA-ARGOS): Supporting development and validation of Infectious Disease Dx tests.</title>
        <authorList>
            <person name="Bojja K."/>
            <person name="Kessler A."/>
            <person name="Tallon L."/>
            <person name="Sadzewicz L."/>
            <person name="Zhao X."/>
            <person name="Vavikolanu K."/>
            <person name="Mehta A."/>
            <person name="Aluvathingal J."/>
            <person name="Nadendla S."/>
            <person name="Myers T."/>
            <person name="Yan Y."/>
            <person name="Sichtig H."/>
        </authorList>
    </citation>
    <scope>NUCLEOTIDE SEQUENCE [LARGE SCALE GENOMIC DNA]</scope>
    <source>
        <strain evidence="2 3">FDAARGOS_763</strain>
    </source>
</reference>
<dbReference type="Pfam" id="PF06082">
    <property type="entry name" value="YjbH"/>
    <property type="match status" value="1"/>
</dbReference>
<organism evidence="2 3">
    <name type="scientific">Bacteroides fragilis</name>
    <dbReference type="NCBI Taxonomy" id="817"/>
    <lineage>
        <taxon>Bacteria</taxon>
        <taxon>Pseudomonadati</taxon>
        <taxon>Bacteroidota</taxon>
        <taxon>Bacteroidia</taxon>
        <taxon>Bacteroidales</taxon>
        <taxon>Bacteroidaceae</taxon>
        <taxon>Bacteroides</taxon>
    </lineage>
</organism>
<dbReference type="EMBL" id="CP054003">
    <property type="protein sequence ID" value="QKH83070.1"/>
    <property type="molecule type" value="Genomic_DNA"/>
</dbReference>
<dbReference type="Proteomes" id="UP000501467">
    <property type="component" value="Chromosome"/>
</dbReference>
<keyword evidence="1" id="KW-0732">Signal</keyword>
<evidence type="ECO:0000256" key="1">
    <source>
        <dbReference type="SAM" id="SignalP"/>
    </source>
</evidence>
<evidence type="ECO:0000313" key="3">
    <source>
        <dbReference type="Proteomes" id="UP000501467"/>
    </source>
</evidence>
<sequence>MRLKRAVLTVCVMVMASGIKAQYTMGTTGMMNIPTAEMQQTGTFMIGGNYLPKELNPFQYNSGNYFVNITFFSFLELNYRCILLKSDYMATKPKFNQQDRSLSVRIRPLKEGKYWPAVVIGSNDPFKDKGTNYFASVYGVVTKNFMIGEHRLAATAGYYHPLSKDKYILQDGIFGGLSYTPSFCKPLSVMAEYDSDGFNVGAAAKLWKHLSLNVFTREFKCISAGIRYECVLIH</sequence>
<feature type="signal peptide" evidence="1">
    <location>
        <begin position="1"/>
        <end position="21"/>
    </location>
</feature>
<protein>
    <submittedName>
        <fullName evidence="2">YjbH domain-containing protein</fullName>
    </submittedName>
</protein>
<evidence type="ECO:0000313" key="2">
    <source>
        <dbReference type="EMBL" id="QKH83070.1"/>
    </source>
</evidence>
<gene>
    <name evidence="2" type="ORF">FOC69_01330</name>
</gene>
<proteinExistence type="predicted"/>
<dbReference type="RefSeq" id="WP_005779920.1">
    <property type="nucleotide sequence ID" value="NZ_CP054003.1"/>
</dbReference>
<name>A0AAP9SU70_BACFG</name>
<dbReference type="AlphaFoldDB" id="A0AAP9SU70"/>